<evidence type="ECO:0000256" key="4">
    <source>
        <dbReference type="ARBA" id="ARBA00022729"/>
    </source>
</evidence>
<evidence type="ECO:0000256" key="12">
    <source>
        <dbReference type="SAM" id="SignalP"/>
    </source>
</evidence>
<dbReference type="FunFam" id="3.20.20.80:FF:000039">
    <property type="entry name" value="Glucosidase, alpha neutral C"/>
    <property type="match status" value="1"/>
</dbReference>
<protein>
    <recommendedName>
        <fullName evidence="9">Glucosidase II subunit alpha</fullName>
    </recommendedName>
</protein>
<feature type="domain" description="Glycoside hydrolase family 31 TIM barrel" evidence="13">
    <location>
        <begin position="391"/>
        <end position="718"/>
    </location>
</feature>
<evidence type="ECO:0000256" key="9">
    <source>
        <dbReference type="ARBA" id="ARBA00042895"/>
    </source>
</evidence>
<dbReference type="Pfam" id="PF17137">
    <property type="entry name" value="DUF5110"/>
    <property type="match status" value="1"/>
</dbReference>
<evidence type="ECO:0000256" key="6">
    <source>
        <dbReference type="ARBA" id="ARBA00022824"/>
    </source>
</evidence>
<evidence type="ECO:0000256" key="3">
    <source>
        <dbReference type="ARBA" id="ARBA00007806"/>
    </source>
</evidence>
<keyword evidence="5 10" id="KW-0378">Hydrolase</keyword>
<dbReference type="EMBL" id="MBFS01003659">
    <property type="protein sequence ID" value="PVU85443.1"/>
    <property type="molecule type" value="Genomic_DNA"/>
</dbReference>
<accession>A0A2T9XZE9</accession>
<keyword evidence="7" id="KW-0325">Glycoprotein</keyword>
<dbReference type="Gene3D" id="2.60.40.1760">
    <property type="entry name" value="glycosyl hydrolase (family 31)"/>
    <property type="match status" value="1"/>
</dbReference>
<keyword evidence="8 10" id="KW-0326">Glycosidase</keyword>
<keyword evidence="4 12" id="KW-0732">Signal</keyword>
<dbReference type="InterPro" id="IPR000322">
    <property type="entry name" value="Glyco_hydro_31_TIM"/>
</dbReference>
<dbReference type="GO" id="GO:0090599">
    <property type="term" value="F:alpha-glucosidase activity"/>
    <property type="evidence" value="ECO:0007669"/>
    <property type="project" value="TreeGrafter"/>
</dbReference>
<dbReference type="SUPFAM" id="SSF51445">
    <property type="entry name" value="(Trans)glycosidases"/>
    <property type="match status" value="1"/>
</dbReference>
<feature type="compositionally biased region" description="Low complexity" evidence="11">
    <location>
        <begin position="203"/>
        <end position="220"/>
    </location>
</feature>
<feature type="chain" id="PRO_5015494216" description="Glucosidase II subunit alpha" evidence="12">
    <location>
        <begin position="26"/>
        <end position="960"/>
    </location>
</feature>
<sequence length="960" mass="109887">MRCTPFSFLPLALLFLLLLALPVEMVKNSDFKTCNESRFCRLHREFATNSTKTPPKVPRYSLNPATIDFTDSKFVANILDSQTNQELSLSLSFLNHGIVRFRIQETDQNSGRYQGPGNYVLKDGENGLQKIDSKNFKIEVNTSPEGTKTHLISFYQNSLGEQMQLAITESPWTISLLQNNKTTIEVNTRGLFNFEHINKKQEVSSSQEQTSESSESGSTVAQKPSFEEKFKNWVDSVPKGPQSFGIDINFPGSSNLYGIPEHASPLSLKVTRDDKEGYSEPYRLYNLDVFEYLNDSPMALYGSVPFLISHSLENTVGLFWMNPSETWVDVSKTQSPALLNLFNKYVSGSTSGNKMSSHWISESGVLDAFLIPGPTSKDVFLQYSSLVGTTSLPREFSLGYHQCRWNYLDQADVLEVNDKFESNKIPYDVIWLDIEHTDGKRYYTWDNKKFPDPVAMQEKLAKHGRKLVNVVDPHIKVDQDFRVSKEASEKGYFIKRNNGEDYKGWCWPGDSNWIDYFNPEASKWISDQYSFENYNNTTPALFVWNDMNEPAVFNGPEITMEKDIVHFGGIEHRDVHNLYGMLVQKATAEGLINREPVRKRPFVLSRSYFAGTQRYGPVWTGDNTADWEHLKTSVSMVLSNCLAGINFNGADVGGFFGNPNPELLTRWYQLGIWYPFFRAHSHIDTKRREPWLLGEPYMTYIRDAIQTRYRLLPYWYTLFYENTLTGMPIVRPMWVEFPKQSGLFDMYEQFMVGPALMVTPVLSEGEAVTQRIYFRSQESYHDLFSDYQLPGPETHDTMTMLGSQSVFVVGGHIIPTKERPRRSSQLMKHDPYTLTIYTSMHGSSKGSLYIDDGETLDYEKGAFIYREFNYTGATLTSKDGAPSSVDSPAKKKFIESIKHIRVERIVVRGMMNSFKRAIINENGKERSVEVTCTKEKRGVCTIRDPAVLITEDWSIRLSFD</sequence>
<name>A0A2T9XZE9_9FUNG</name>
<feature type="region of interest" description="Disordered" evidence="11">
    <location>
        <begin position="202"/>
        <end position="223"/>
    </location>
</feature>
<evidence type="ECO:0000256" key="5">
    <source>
        <dbReference type="ARBA" id="ARBA00022801"/>
    </source>
</evidence>
<feature type="domain" description="Glycosyl hydrolase family 31 C-terminal" evidence="16">
    <location>
        <begin position="726"/>
        <end position="814"/>
    </location>
</feature>
<dbReference type="InterPro" id="IPR033403">
    <property type="entry name" value="DUF5110"/>
</dbReference>
<proteinExistence type="inferred from homology"/>
<evidence type="ECO:0000256" key="7">
    <source>
        <dbReference type="ARBA" id="ARBA00023180"/>
    </source>
</evidence>
<dbReference type="InterPro" id="IPR011013">
    <property type="entry name" value="Gal_mutarotase_sf_dom"/>
</dbReference>
<keyword evidence="6" id="KW-0256">Endoplasmic reticulum</keyword>
<gene>
    <name evidence="17" type="ORF">BB560_007018</name>
</gene>
<dbReference type="Pfam" id="PF13802">
    <property type="entry name" value="Gal_mutarotas_2"/>
    <property type="match status" value="1"/>
</dbReference>
<dbReference type="SUPFAM" id="SSF74650">
    <property type="entry name" value="Galactose mutarotase-like"/>
    <property type="match status" value="1"/>
</dbReference>
<evidence type="ECO:0000256" key="11">
    <source>
        <dbReference type="SAM" id="MobiDB-lite"/>
    </source>
</evidence>
<dbReference type="InterPro" id="IPR030458">
    <property type="entry name" value="Glyco_hydro_31_AS"/>
</dbReference>
<dbReference type="InterPro" id="IPR013780">
    <property type="entry name" value="Glyco_hydro_b"/>
</dbReference>
<reference evidence="17 18" key="1">
    <citation type="journal article" date="2018" name="MBio">
        <title>Comparative Genomics Reveals the Core Gene Toolbox for the Fungus-Insect Symbiosis.</title>
        <authorList>
            <person name="Wang Y."/>
            <person name="Stata M."/>
            <person name="Wang W."/>
            <person name="Stajich J.E."/>
            <person name="White M.M."/>
            <person name="Moncalvo J.M."/>
        </authorList>
    </citation>
    <scope>NUCLEOTIDE SEQUENCE [LARGE SCALE GENOMIC DNA]</scope>
    <source>
        <strain evidence="17 18">SC-DP-2</strain>
    </source>
</reference>
<evidence type="ECO:0000256" key="10">
    <source>
        <dbReference type="RuleBase" id="RU361185"/>
    </source>
</evidence>
<dbReference type="AlphaFoldDB" id="A0A2T9XZE9"/>
<feature type="domain" description="DUF5110" evidence="15">
    <location>
        <begin position="832"/>
        <end position="876"/>
    </location>
</feature>
<evidence type="ECO:0000259" key="14">
    <source>
        <dbReference type="Pfam" id="PF13802"/>
    </source>
</evidence>
<dbReference type="SUPFAM" id="SSF51011">
    <property type="entry name" value="Glycosyl hydrolase domain"/>
    <property type="match status" value="1"/>
</dbReference>
<dbReference type="GO" id="GO:0005975">
    <property type="term" value="P:carbohydrate metabolic process"/>
    <property type="evidence" value="ECO:0007669"/>
    <property type="project" value="InterPro"/>
</dbReference>
<dbReference type="PANTHER" id="PTHR22762:SF54">
    <property type="entry name" value="BCDNA.GH04962"/>
    <property type="match status" value="1"/>
</dbReference>
<dbReference type="CDD" id="cd14752">
    <property type="entry name" value="GH31_N"/>
    <property type="match status" value="1"/>
</dbReference>
<comment type="similarity">
    <text evidence="3 10">Belongs to the glycosyl hydrolase 31 family.</text>
</comment>
<dbReference type="GO" id="GO:0005783">
    <property type="term" value="C:endoplasmic reticulum"/>
    <property type="evidence" value="ECO:0007669"/>
    <property type="project" value="UniProtKB-SubCell"/>
</dbReference>
<dbReference type="PROSITE" id="PS00129">
    <property type="entry name" value="GLYCOSYL_HYDROL_F31_1"/>
    <property type="match status" value="1"/>
</dbReference>
<comment type="caution">
    <text evidence="17">The sequence shown here is derived from an EMBL/GenBank/DDBJ whole genome shotgun (WGS) entry which is preliminary data.</text>
</comment>
<dbReference type="InterPro" id="IPR048395">
    <property type="entry name" value="Glyco_hydro_31_C"/>
</dbReference>
<dbReference type="Pfam" id="PF01055">
    <property type="entry name" value="Glyco_hydro_31_2nd"/>
    <property type="match status" value="1"/>
</dbReference>
<dbReference type="Gene3D" id="2.60.40.1180">
    <property type="entry name" value="Golgi alpha-mannosidase II"/>
    <property type="match status" value="2"/>
</dbReference>
<dbReference type="GO" id="GO:0030246">
    <property type="term" value="F:carbohydrate binding"/>
    <property type="evidence" value="ECO:0007669"/>
    <property type="project" value="InterPro"/>
</dbReference>
<evidence type="ECO:0000259" key="15">
    <source>
        <dbReference type="Pfam" id="PF17137"/>
    </source>
</evidence>
<evidence type="ECO:0000256" key="2">
    <source>
        <dbReference type="ARBA" id="ARBA00004833"/>
    </source>
</evidence>
<comment type="subcellular location">
    <subcellularLocation>
        <location evidence="1">Endoplasmic reticulum</location>
    </subcellularLocation>
</comment>
<feature type="signal peptide" evidence="12">
    <location>
        <begin position="1"/>
        <end position="25"/>
    </location>
</feature>
<dbReference type="Proteomes" id="UP000245609">
    <property type="component" value="Unassembled WGS sequence"/>
</dbReference>
<evidence type="ECO:0000256" key="8">
    <source>
        <dbReference type="ARBA" id="ARBA00023295"/>
    </source>
</evidence>
<dbReference type="PANTHER" id="PTHR22762">
    <property type="entry name" value="ALPHA-GLUCOSIDASE"/>
    <property type="match status" value="1"/>
</dbReference>
<dbReference type="OrthoDB" id="5839090at2759"/>
<keyword evidence="18" id="KW-1185">Reference proteome</keyword>
<dbReference type="CDD" id="cd06603">
    <property type="entry name" value="GH31_GANC_GANAB_alpha"/>
    <property type="match status" value="1"/>
</dbReference>
<dbReference type="InterPro" id="IPR025887">
    <property type="entry name" value="Glyco_hydro_31_N_dom"/>
</dbReference>
<feature type="domain" description="Glycoside hydrolase family 31 N-terminal" evidence="14">
    <location>
        <begin position="89"/>
        <end position="329"/>
    </location>
</feature>
<dbReference type="Pfam" id="PF21365">
    <property type="entry name" value="Glyco_hydro_31_3rd"/>
    <property type="match status" value="1"/>
</dbReference>
<evidence type="ECO:0000256" key="1">
    <source>
        <dbReference type="ARBA" id="ARBA00004240"/>
    </source>
</evidence>
<evidence type="ECO:0000259" key="16">
    <source>
        <dbReference type="Pfam" id="PF21365"/>
    </source>
</evidence>
<evidence type="ECO:0000259" key="13">
    <source>
        <dbReference type="Pfam" id="PF01055"/>
    </source>
</evidence>
<dbReference type="STRING" id="133381.A0A2T9XZE9"/>
<organism evidence="17 18">
    <name type="scientific">Smittium megazygosporum</name>
    <dbReference type="NCBI Taxonomy" id="133381"/>
    <lineage>
        <taxon>Eukaryota</taxon>
        <taxon>Fungi</taxon>
        <taxon>Fungi incertae sedis</taxon>
        <taxon>Zoopagomycota</taxon>
        <taxon>Kickxellomycotina</taxon>
        <taxon>Harpellomycetes</taxon>
        <taxon>Harpellales</taxon>
        <taxon>Legeriomycetaceae</taxon>
        <taxon>Smittium</taxon>
    </lineage>
</organism>
<evidence type="ECO:0000313" key="18">
    <source>
        <dbReference type="Proteomes" id="UP000245609"/>
    </source>
</evidence>
<dbReference type="GO" id="GO:0006491">
    <property type="term" value="P:N-glycan processing"/>
    <property type="evidence" value="ECO:0007669"/>
    <property type="project" value="TreeGrafter"/>
</dbReference>
<comment type="pathway">
    <text evidence="2">Glycan metabolism; N-glycan metabolism.</text>
</comment>
<dbReference type="FunFam" id="3.20.20.80:FF:000046">
    <property type="entry name" value="Glucosidase alpha, neutral C"/>
    <property type="match status" value="1"/>
</dbReference>
<evidence type="ECO:0000313" key="17">
    <source>
        <dbReference type="EMBL" id="PVU85443.1"/>
    </source>
</evidence>
<dbReference type="InterPro" id="IPR017853">
    <property type="entry name" value="GH"/>
</dbReference>
<dbReference type="Gene3D" id="3.20.20.80">
    <property type="entry name" value="Glycosidases"/>
    <property type="match status" value="1"/>
</dbReference>